<accession>A0A118K0J9</accession>
<sequence length="549" mass="63575">MKNNGKNSIDSSIQVNSDEDSVYVNYHEENVDVMEVVTWEANEEFDVGLSPFKDVQKNCEEIDLVDDIETHVIDDTTGYTSNNEIQNDENPVIDQAEQGLSISPGGTNWYTPVVEEVIKPIIGSVYLSLDVAESIYQKYAETAGFEVRRSTQKINPDGVIQNKYFVCSRFGLPLKKSFDSMVCRKHQREVRNSNIKRTGCIASVKFRLMKGTTTYECYGFEEDHNHSLLRHKDMDLTRKGRQMKFSDQRFVHDAGISNMGATRAHKLHTSLRGGYEYGGPTVVDYQNYKRDCDNFFGRGDAKVLVDLMTKKRDADHNFFFEYNCVGSKLHTIFWVEVARFNYSEFGDVISFDATFRTNSQLERHACEIYTCSVFFKVQTEIHRTAWTCSIKSVNLNEEVETYLIEHLDKRDEKIAEYKVVRNLKESTVVCNCNHVGRHGYLCRRVQSFAKHRRQRICDVGEDQRRIINDTYEIVNDVLDILRDDKEKLESFVATLKEMRDDVAKDRTYEPSMKRKERGIEQILGFTRPDNIEIHPAIGIKTKVVVRRKD</sequence>
<dbReference type="Gramene" id="KVI01530">
    <property type="protein sequence ID" value="KVI01530"/>
    <property type="gene ID" value="Ccrd_020194"/>
</dbReference>
<dbReference type="Pfam" id="PF03101">
    <property type="entry name" value="FAR1"/>
    <property type="match status" value="1"/>
</dbReference>
<gene>
    <name evidence="2" type="ORF">Ccrd_020194</name>
</gene>
<dbReference type="Proteomes" id="UP000243975">
    <property type="component" value="Unassembled WGS sequence"/>
</dbReference>
<name>A0A118K0J9_CYNCS</name>
<protein>
    <submittedName>
        <fullName evidence="2">FAR1 DNA binding domain-containing protein</fullName>
    </submittedName>
</protein>
<dbReference type="AlphaFoldDB" id="A0A118K0J9"/>
<organism evidence="2 3">
    <name type="scientific">Cynara cardunculus var. scolymus</name>
    <name type="common">Globe artichoke</name>
    <name type="synonym">Cynara scolymus</name>
    <dbReference type="NCBI Taxonomy" id="59895"/>
    <lineage>
        <taxon>Eukaryota</taxon>
        <taxon>Viridiplantae</taxon>
        <taxon>Streptophyta</taxon>
        <taxon>Embryophyta</taxon>
        <taxon>Tracheophyta</taxon>
        <taxon>Spermatophyta</taxon>
        <taxon>Magnoliopsida</taxon>
        <taxon>eudicotyledons</taxon>
        <taxon>Gunneridae</taxon>
        <taxon>Pentapetalae</taxon>
        <taxon>asterids</taxon>
        <taxon>campanulids</taxon>
        <taxon>Asterales</taxon>
        <taxon>Asteraceae</taxon>
        <taxon>Carduoideae</taxon>
        <taxon>Cardueae</taxon>
        <taxon>Carduinae</taxon>
        <taxon>Cynara</taxon>
    </lineage>
</organism>
<dbReference type="PANTHER" id="PTHR47718">
    <property type="entry name" value="OS01G0519700 PROTEIN"/>
    <property type="match status" value="1"/>
</dbReference>
<evidence type="ECO:0000259" key="1">
    <source>
        <dbReference type="Pfam" id="PF03101"/>
    </source>
</evidence>
<comment type="caution">
    <text evidence="2">The sequence shown here is derived from an EMBL/GenBank/DDBJ whole genome shotgun (WGS) entry which is preliminary data.</text>
</comment>
<keyword evidence="3" id="KW-1185">Reference proteome</keyword>
<dbReference type="EMBL" id="LEKV01003054">
    <property type="protein sequence ID" value="KVI01530.1"/>
    <property type="molecule type" value="Genomic_DNA"/>
</dbReference>
<reference evidence="2 3" key="1">
    <citation type="journal article" date="2016" name="Sci. Rep.">
        <title>The genome sequence of the outbreeding globe artichoke constructed de novo incorporating a phase-aware low-pass sequencing strategy of F1 progeny.</title>
        <authorList>
            <person name="Scaglione D."/>
            <person name="Reyes-Chin-Wo S."/>
            <person name="Acquadro A."/>
            <person name="Froenicke L."/>
            <person name="Portis E."/>
            <person name="Beitel C."/>
            <person name="Tirone M."/>
            <person name="Mauro R."/>
            <person name="Lo Monaco A."/>
            <person name="Mauromicale G."/>
            <person name="Faccioli P."/>
            <person name="Cattivelli L."/>
            <person name="Rieseberg L."/>
            <person name="Michelmore R."/>
            <person name="Lanteri S."/>
        </authorList>
    </citation>
    <scope>NUCLEOTIDE SEQUENCE [LARGE SCALE GENOMIC DNA]</scope>
    <source>
        <strain evidence="2">2C</strain>
    </source>
</reference>
<proteinExistence type="predicted"/>
<evidence type="ECO:0000313" key="2">
    <source>
        <dbReference type="EMBL" id="KVI01530.1"/>
    </source>
</evidence>
<evidence type="ECO:0000313" key="3">
    <source>
        <dbReference type="Proteomes" id="UP000243975"/>
    </source>
</evidence>
<dbReference type="PANTHER" id="PTHR47718:SF12">
    <property type="entry name" value="PROTEIN FAR1-RELATED SEQUENCE"/>
    <property type="match status" value="1"/>
</dbReference>
<feature type="domain" description="FAR1" evidence="1">
    <location>
        <begin position="135"/>
        <end position="229"/>
    </location>
</feature>
<dbReference type="InterPro" id="IPR004330">
    <property type="entry name" value="FAR1_DNA_bnd_dom"/>
</dbReference>